<dbReference type="CDD" id="cd04301">
    <property type="entry name" value="NAT_SF"/>
    <property type="match status" value="1"/>
</dbReference>
<evidence type="ECO:0000313" key="4">
    <source>
        <dbReference type="EMBL" id="MBM7061427.1"/>
    </source>
</evidence>
<gene>
    <name evidence="4" type="ORF">JQX08_11995</name>
</gene>
<evidence type="ECO:0000256" key="2">
    <source>
        <dbReference type="ARBA" id="ARBA00023315"/>
    </source>
</evidence>
<dbReference type="PANTHER" id="PTHR43800:SF1">
    <property type="entry name" value="PEPTIDYL-LYSINE N-ACETYLTRANSFERASE YJAB"/>
    <property type="match status" value="1"/>
</dbReference>
<dbReference type="InterPro" id="IPR000182">
    <property type="entry name" value="GNAT_dom"/>
</dbReference>
<dbReference type="Pfam" id="PF13508">
    <property type="entry name" value="Acetyltransf_7"/>
    <property type="match status" value="1"/>
</dbReference>
<keyword evidence="1" id="KW-0808">Transferase</keyword>
<dbReference type="PANTHER" id="PTHR43800">
    <property type="entry name" value="PEPTIDYL-LYSINE N-ACETYLTRANSFERASE YJAB"/>
    <property type="match status" value="1"/>
</dbReference>
<protein>
    <submittedName>
        <fullName evidence="4">GNAT family N-acetyltransferase</fullName>
    </submittedName>
</protein>
<dbReference type="PROSITE" id="PS51186">
    <property type="entry name" value="GNAT"/>
    <property type="match status" value="1"/>
</dbReference>
<reference evidence="4 5" key="1">
    <citation type="submission" date="2021-02" db="EMBL/GenBank/DDBJ databases">
        <authorList>
            <person name="Lee D.-H."/>
        </authorList>
    </citation>
    <scope>NUCLEOTIDE SEQUENCE [LARGE SCALE GENOMIC DNA]</scope>
    <source>
        <strain evidence="4 5">UL073</strain>
    </source>
</reference>
<name>A0ABS2IEM6_9GAMM</name>
<evidence type="ECO:0000259" key="3">
    <source>
        <dbReference type="PROSITE" id="PS51186"/>
    </source>
</evidence>
<feature type="domain" description="N-acetyltransferase" evidence="3">
    <location>
        <begin position="1"/>
        <end position="145"/>
    </location>
</feature>
<dbReference type="EMBL" id="JAFEUP010000003">
    <property type="protein sequence ID" value="MBM7061427.1"/>
    <property type="molecule type" value="Genomic_DNA"/>
</dbReference>
<evidence type="ECO:0000313" key="5">
    <source>
        <dbReference type="Proteomes" id="UP000717995"/>
    </source>
</evidence>
<dbReference type="Gene3D" id="3.40.630.30">
    <property type="match status" value="1"/>
</dbReference>
<dbReference type="SUPFAM" id="SSF55729">
    <property type="entry name" value="Acyl-CoA N-acyltransferases (Nat)"/>
    <property type="match status" value="1"/>
</dbReference>
<sequence length="147" mass="16144">MNVVENPGAADLPRLLEVWEAAVRATHHFLSEADIRFYAPQVRAAFDSPIRLACVRAEDGQVAGFVGCLDGRIEMLFVDPAQHGRGFGRRLLEHAVAQHDARALDVNEQNPDALAFYRHLGFEVVGRSALDGSGKPFPLLHLRLPPG</sequence>
<keyword evidence="5" id="KW-1185">Reference proteome</keyword>
<evidence type="ECO:0000256" key="1">
    <source>
        <dbReference type="ARBA" id="ARBA00022679"/>
    </source>
</evidence>
<dbReference type="InterPro" id="IPR016181">
    <property type="entry name" value="Acyl_CoA_acyltransferase"/>
</dbReference>
<comment type="caution">
    <text evidence="4">The sequence shown here is derived from an EMBL/GenBank/DDBJ whole genome shotgun (WGS) entry which is preliminary data.</text>
</comment>
<keyword evidence="2" id="KW-0012">Acyltransferase</keyword>
<dbReference type="RefSeq" id="WP_205348608.1">
    <property type="nucleotide sequence ID" value="NZ_JAFEUP010000003.1"/>
</dbReference>
<organism evidence="4 5">
    <name type="scientific">Zestomonas insulae</name>
    <dbReference type="NCBI Taxonomy" id="2809017"/>
    <lineage>
        <taxon>Bacteria</taxon>
        <taxon>Pseudomonadati</taxon>
        <taxon>Pseudomonadota</taxon>
        <taxon>Gammaproteobacteria</taxon>
        <taxon>Pseudomonadales</taxon>
        <taxon>Pseudomonadaceae</taxon>
        <taxon>Zestomonas</taxon>
    </lineage>
</organism>
<dbReference type="Proteomes" id="UP000717995">
    <property type="component" value="Unassembled WGS sequence"/>
</dbReference>
<accession>A0ABS2IEM6</accession>
<proteinExistence type="predicted"/>